<keyword evidence="5 8" id="KW-0812">Transmembrane</keyword>
<comment type="similarity">
    <text evidence="2 8">Belongs to the 4-toluene sulfonate uptake permease (TSUP) (TC 2.A.102) family.</text>
</comment>
<evidence type="ECO:0000313" key="10">
    <source>
        <dbReference type="Proteomes" id="UP000005756"/>
    </source>
</evidence>
<accession>A0A7U9GHP6</accession>
<protein>
    <recommendedName>
        <fullName evidence="8">Probable membrane transporter protein</fullName>
    </recommendedName>
</protein>
<feature type="transmembrane region" description="Helical" evidence="8">
    <location>
        <begin position="245"/>
        <end position="266"/>
    </location>
</feature>
<feature type="transmembrane region" description="Helical" evidence="8">
    <location>
        <begin position="54"/>
        <end position="76"/>
    </location>
</feature>
<keyword evidence="7 8" id="KW-0472">Membrane</keyword>
<reference evidence="9 10" key="1">
    <citation type="submission" date="2011-10" db="EMBL/GenBank/DDBJ databases">
        <authorList>
            <person name="Quillaguamn J."/>
            <person name="Guzmn D."/>
            <person name="Balderrama-Subieta A."/>
            <person name="Cardona-Ortuo C."/>
            <person name="Guevara-Martnez M."/>
            <person name="Callisaya-Quispe N."/>
        </authorList>
    </citation>
    <scope>NUCLEOTIDE SEQUENCE [LARGE SCALE GENOMIC DNA]</scope>
    <source>
        <strain evidence="9 10">LC1</strain>
    </source>
</reference>
<evidence type="ECO:0000256" key="1">
    <source>
        <dbReference type="ARBA" id="ARBA00004651"/>
    </source>
</evidence>
<dbReference type="InterPro" id="IPR052017">
    <property type="entry name" value="TSUP"/>
</dbReference>
<evidence type="ECO:0000313" key="9">
    <source>
        <dbReference type="EMBL" id="EHJ94634.1"/>
    </source>
</evidence>
<name>A0A7U9GHP6_9GAMM</name>
<evidence type="ECO:0000256" key="5">
    <source>
        <dbReference type="ARBA" id="ARBA00022692"/>
    </source>
</evidence>
<dbReference type="Proteomes" id="UP000005756">
    <property type="component" value="Unassembled WGS sequence"/>
</dbReference>
<evidence type="ECO:0000256" key="3">
    <source>
        <dbReference type="ARBA" id="ARBA00022448"/>
    </source>
</evidence>
<dbReference type="PANTHER" id="PTHR30269">
    <property type="entry name" value="TRANSMEMBRANE PROTEIN YFCA"/>
    <property type="match status" value="1"/>
</dbReference>
<dbReference type="PANTHER" id="PTHR30269:SF37">
    <property type="entry name" value="MEMBRANE TRANSPORTER PROTEIN"/>
    <property type="match status" value="1"/>
</dbReference>
<proteinExistence type="inferred from homology"/>
<evidence type="ECO:0000256" key="6">
    <source>
        <dbReference type="ARBA" id="ARBA00022989"/>
    </source>
</evidence>
<gene>
    <name evidence="9" type="ORF">KUC_1593</name>
</gene>
<sequence>MICSPAPAGLFIGANFRESPMLPDYSVIAWLLIIFSVYLTGVSKGGFAGGFGTLSVPLMALAISPAQAAGLLLPLLLVMDVFAVKAWWGKQSAAEVWRFVPGLFIGVAVGTLLFDTLSEQGLRLTLGIITLLFAAYMLLKPVAKKPISTRWALPAASVCGFTSFIAHAGAPPLNVYLLPRKLSKETFIATCAVSFAVVNVIKLAPYMWLGEINVTSAWASLLLVPIAWIGVRNGLWLQSRVNEALFYRLVIFAMFLVGFNLIWQALG</sequence>
<dbReference type="GO" id="GO:0005886">
    <property type="term" value="C:plasma membrane"/>
    <property type="evidence" value="ECO:0007669"/>
    <property type="project" value="UniProtKB-SubCell"/>
</dbReference>
<feature type="transmembrane region" description="Helical" evidence="8">
    <location>
        <begin position="121"/>
        <end position="139"/>
    </location>
</feature>
<feature type="transmembrane region" description="Helical" evidence="8">
    <location>
        <begin position="25"/>
        <end position="42"/>
    </location>
</feature>
<feature type="transmembrane region" description="Helical" evidence="8">
    <location>
        <begin position="151"/>
        <end position="175"/>
    </location>
</feature>
<feature type="transmembrane region" description="Helical" evidence="8">
    <location>
        <begin position="187"/>
        <end position="209"/>
    </location>
</feature>
<keyword evidence="4 8" id="KW-1003">Cell membrane</keyword>
<keyword evidence="6 8" id="KW-1133">Transmembrane helix</keyword>
<feature type="transmembrane region" description="Helical" evidence="8">
    <location>
        <begin position="96"/>
        <end position="114"/>
    </location>
</feature>
<organism evidence="9 10">
    <name type="scientific">Vreelandella boliviensis LC1</name>
    <dbReference type="NCBI Taxonomy" id="1072583"/>
    <lineage>
        <taxon>Bacteria</taxon>
        <taxon>Pseudomonadati</taxon>
        <taxon>Pseudomonadota</taxon>
        <taxon>Gammaproteobacteria</taxon>
        <taxon>Oceanospirillales</taxon>
        <taxon>Halomonadaceae</taxon>
        <taxon>Vreelandella</taxon>
    </lineage>
</organism>
<dbReference type="AlphaFoldDB" id="A0A7U9GHP6"/>
<feature type="transmembrane region" description="Helical" evidence="8">
    <location>
        <begin position="215"/>
        <end position="233"/>
    </location>
</feature>
<dbReference type="Pfam" id="PF01925">
    <property type="entry name" value="TauE"/>
    <property type="match status" value="1"/>
</dbReference>
<dbReference type="EMBL" id="JH393257">
    <property type="protein sequence ID" value="EHJ94634.1"/>
    <property type="molecule type" value="Genomic_DNA"/>
</dbReference>
<evidence type="ECO:0000256" key="2">
    <source>
        <dbReference type="ARBA" id="ARBA00009142"/>
    </source>
</evidence>
<comment type="subcellular location">
    <subcellularLocation>
        <location evidence="1 8">Cell membrane</location>
        <topology evidence="1 8">Multi-pass membrane protein</topology>
    </subcellularLocation>
</comment>
<evidence type="ECO:0000256" key="4">
    <source>
        <dbReference type="ARBA" id="ARBA00022475"/>
    </source>
</evidence>
<keyword evidence="3" id="KW-0813">Transport</keyword>
<evidence type="ECO:0000256" key="8">
    <source>
        <dbReference type="RuleBase" id="RU363041"/>
    </source>
</evidence>
<dbReference type="InterPro" id="IPR002781">
    <property type="entry name" value="TM_pro_TauE-like"/>
</dbReference>
<evidence type="ECO:0000256" key="7">
    <source>
        <dbReference type="ARBA" id="ARBA00023136"/>
    </source>
</evidence>